<reference evidence="1 2" key="1">
    <citation type="journal article" date="2024" name="Nat. Commun.">
        <title>Phylogenomics reveals the evolutionary origins of lichenization in chlorophyte algae.</title>
        <authorList>
            <person name="Puginier C."/>
            <person name="Libourel C."/>
            <person name="Otte J."/>
            <person name="Skaloud P."/>
            <person name="Haon M."/>
            <person name="Grisel S."/>
            <person name="Petersen M."/>
            <person name="Berrin J.G."/>
            <person name="Delaux P.M."/>
            <person name="Dal Grande F."/>
            <person name="Keller J."/>
        </authorList>
    </citation>
    <scope>NUCLEOTIDE SEQUENCE [LARGE SCALE GENOMIC DNA]</scope>
    <source>
        <strain evidence="1 2">SAG 216-7</strain>
    </source>
</reference>
<keyword evidence="2" id="KW-1185">Reference proteome</keyword>
<organism evidence="1 2">
    <name type="scientific">Coccomyxa subellipsoidea</name>
    <dbReference type="NCBI Taxonomy" id="248742"/>
    <lineage>
        <taxon>Eukaryota</taxon>
        <taxon>Viridiplantae</taxon>
        <taxon>Chlorophyta</taxon>
        <taxon>core chlorophytes</taxon>
        <taxon>Trebouxiophyceae</taxon>
        <taxon>Trebouxiophyceae incertae sedis</taxon>
        <taxon>Coccomyxaceae</taxon>
        <taxon>Coccomyxa</taxon>
    </lineage>
</organism>
<name>A0ABR2YWF2_9CHLO</name>
<evidence type="ECO:0000313" key="2">
    <source>
        <dbReference type="Proteomes" id="UP001491310"/>
    </source>
</evidence>
<dbReference type="SUPFAM" id="SSF56112">
    <property type="entry name" value="Protein kinase-like (PK-like)"/>
    <property type="match status" value="1"/>
</dbReference>
<dbReference type="Proteomes" id="UP001491310">
    <property type="component" value="Unassembled WGS sequence"/>
</dbReference>
<dbReference type="InterPro" id="IPR011009">
    <property type="entry name" value="Kinase-like_dom_sf"/>
</dbReference>
<evidence type="ECO:0000313" key="1">
    <source>
        <dbReference type="EMBL" id="KAK9915929.1"/>
    </source>
</evidence>
<evidence type="ECO:0008006" key="3">
    <source>
        <dbReference type="Google" id="ProtNLM"/>
    </source>
</evidence>
<proteinExistence type="predicted"/>
<gene>
    <name evidence="1" type="ORF">WJX75_006116</name>
</gene>
<sequence length="425" mass="46731">MIRVSIDGRPEVPPFELEPPQPAETVIEAVATQLEVEAGSLKAGQRLFAGKTAVPAGRYVFKSKAARAEGTQPTGTEPRDDSARVYEHLMNPPLPYPPFIDNLQSELFSHLSVKLPIDPSVLASLTSNVSQHFQPARGSLSRCISTAVENTPPELGGKRFTAIAVHNIVIAVLIKPDELLPPASGIGLEIERDEAESDSMMTLKSAEGDSLRPVGQLRHRDQIRLLASNPIEIGPEFNMTLANDRAWLILAAVNLYRLLAAIRASLPSYVLPAGKDLVLKHPHGYQRTLYFRTDRLTVKKRIAPWSKYSDAWGVKFHTLQRMYERTAMSSGLVHVASNGDGLSVEADKYTVELTPVGLPPADARPTTEEQAAYAAHGFLHGLDAIHKSEHVHRDLRWENVACHITKTQYFLLDLELVAGAHPNDV</sequence>
<comment type="caution">
    <text evidence="1">The sequence shown here is derived from an EMBL/GenBank/DDBJ whole genome shotgun (WGS) entry which is preliminary data.</text>
</comment>
<accession>A0ABR2YWF2</accession>
<protein>
    <recommendedName>
        <fullName evidence="3">Protein kinase domain-containing protein</fullName>
    </recommendedName>
</protein>
<dbReference type="EMBL" id="JALJOT010000004">
    <property type="protein sequence ID" value="KAK9915929.1"/>
    <property type="molecule type" value="Genomic_DNA"/>
</dbReference>